<sequence length="108" mass="12316">MSSSAREVFTVTSLVEISFNKFIGYLQNIYNKREESHSFYAIADYWAKRNAAGKASIKQFYTSRMTHAFEHGTVPMDQFGNFDRNIVTKVMVEAMRQEVSSVDSPNAS</sequence>
<dbReference type="Proteomes" id="UP000664032">
    <property type="component" value="Unassembled WGS sequence"/>
</dbReference>
<comment type="caution">
    <text evidence="1">The sequence shown here is derived from an EMBL/GenBank/DDBJ whole genome shotgun (WGS) entry which is preliminary data.</text>
</comment>
<protein>
    <submittedName>
        <fullName evidence="1">Uncharacterized protein</fullName>
    </submittedName>
</protein>
<keyword evidence="2" id="KW-1185">Reference proteome</keyword>
<evidence type="ECO:0000313" key="2">
    <source>
        <dbReference type="Proteomes" id="UP000664032"/>
    </source>
</evidence>
<proteinExistence type="predicted"/>
<accession>A0ACB8GWB9</accession>
<organism evidence="1 2">
    <name type="scientific">Psilocybe cubensis</name>
    <name type="common">Psychedelic mushroom</name>
    <name type="synonym">Stropharia cubensis</name>
    <dbReference type="NCBI Taxonomy" id="181762"/>
    <lineage>
        <taxon>Eukaryota</taxon>
        <taxon>Fungi</taxon>
        <taxon>Dikarya</taxon>
        <taxon>Basidiomycota</taxon>
        <taxon>Agaricomycotina</taxon>
        <taxon>Agaricomycetes</taxon>
        <taxon>Agaricomycetidae</taxon>
        <taxon>Agaricales</taxon>
        <taxon>Agaricineae</taxon>
        <taxon>Strophariaceae</taxon>
        <taxon>Psilocybe</taxon>
    </lineage>
</organism>
<name>A0ACB8GWB9_PSICU</name>
<gene>
    <name evidence="1" type="ORF">JR316_0006637</name>
</gene>
<dbReference type="EMBL" id="JAFIQS020000006">
    <property type="protein sequence ID" value="KAH9480040.1"/>
    <property type="molecule type" value="Genomic_DNA"/>
</dbReference>
<reference evidence="1" key="1">
    <citation type="submission" date="2021-10" db="EMBL/GenBank/DDBJ databases">
        <title>Psilocybe cubensis genome.</title>
        <authorList>
            <person name="Mckernan K.J."/>
            <person name="Crawford S."/>
            <person name="Trippe A."/>
            <person name="Kane L.T."/>
            <person name="Mclaughlin S."/>
        </authorList>
    </citation>
    <scope>NUCLEOTIDE SEQUENCE</scope>
    <source>
        <strain evidence="1">MGC-MH-2018</strain>
    </source>
</reference>
<evidence type="ECO:0000313" key="1">
    <source>
        <dbReference type="EMBL" id="KAH9480040.1"/>
    </source>
</evidence>